<proteinExistence type="predicted"/>
<evidence type="ECO:0008006" key="4">
    <source>
        <dbReference type="Google" id="ProtNLM"/>
    </source>
</evidence>
<evidence type="ECO:0000313" key="2">
    <source>
        <dbReference type="EMBL" id="PRW60867.1"/>
    </source>
</evidence>
<dbReference type="AlphaFoldDB" id="A0A2P6U3H8"/>
<dbReference type="PANTHER" id="PTHR47215:SF3">
    <property type="entry name" value="FAD-BINDING FR-TYPE DOMAIN-CONTAINING PROTEIN"/>
    <property type="match status" value="1"/>
</dbReference>
<dbReference type="PANTHER" id="PTHR47215">
    <property type="match status" value="1"/>
</dbReference>
<feature type="region of interest" description="Disordered" evidence="1">
    <location>
        <begin position="1"/>
        <end position="47"/>
    </location>
</feature>
<dbReference type="Proteomes" id="UP000239899">
    <property type="component" value="Unassembled WGS sequence"/>
</dbReference>
<feature type="compositionally biased region" description="Polar residues" evidence="1">
    <location>
        <begin position="1"/>
        <end position="11"/>
    </location>
</feature>
<gene>
    <name evidence="2" type="ORF">C2E21_1253</name>
</gene>
<protein>
    <recommendedName>
        <fullName evidence="4">FAD-binding FR-type domain-containing protein</fullName>
    </recommendedName>
</protein>
<reference evidence="2 3" key="1">
    <citation type="journal article" date="2018" name="Plant J.">
        <title>Genome sequences of Chlorella sorokiniana UTEX 1602 and Micractinium conductrix SAG 241.80: implications to maltose excretion by a green alga.</title>
        <authorList>
            <person name="Arriola M.B."/>
            <person name="Velmurugan N."/>
            <person name="Zhang Y."/>
            <person name="Plunkett M.H."/>
            <person name="Hondzo H."/>
            <person name="Barney B.M."/>
        </authorList>
    </citation>
    <scope>NUCLEOTIDE SEQUENCE [LARGE SCALE GENOMIC DNA]</scope>
    <source>
        <strain evidence="3">UTEX 1602</strain>
    </source>
</reference>
<dbReference type="EMBL" id="LHPG02000002">
    <property type="protein sequence ID" value="PRW60867.1"/>
    <property type="molecule type" value="Genomic_DNA"/>
</dbReference>
<keyword evidence="3" id="KW-1185">Reference proteome</keyword>
<dbReference type="SUPFAM" id="SSF52343">
    <property type="entry name" value="Ferredoxin reductase-like, C-terminal NADP-linked domain"/>
    <property type="match status" value="1"/>
</dbReference>
<evidence type="ECO:0000313" key="3">
    <source>
        <dbReference type="Proteomes" id="UP000239899"/>
    </source>
</evidence>
<comment type="caution">
    <text evidence="2">The sequence shown here is derived from an EMBL/GenBank/DDBJ whole genome shotgun (WGS) entry which is preliminary data.</text>
</comment>
<dbReference type="OrthoDB" id="1856718at2759"/>
<feature type="compositionally biased region" description="Low complexity" evidence="1">
    <location>
        <begin position="12"/>
        <end position="43"/>
    </location>
</feature>
<sequence length="359" mass="39603">MATLQRMATTCSSSSAARLSSSRRAAAPAAPLRGVPRQPAGARRQQRRRSVAAAAEVEEDLWQFPDREQWYHAKWCAADQPDWNPARFVRSTQLAPGVREVVVECEISREKVPLRNAYKHVGQRASVRVNSGVTYEVSPAAPPFPQALNREALLRVRGDIRAEEIKTVKEEISVLAELPLYIREDEAPELYKMSAEDGVEVGPFTGAGLQLRGPIAAVFRYPTIVMFAEGAGIATAKALIEATADAGGLSFKRRGDVRMYYRAPNEAALCYKGLWEEWAETYGVQVITSTRDTFSDMFDDDQTLMYDPDTTAAIILTGGDQEAEDAAAEVCKEAEITVVVKGSAEEEPTQYLLWGKPRD</sequence>
<organism evidence="2 3">
    <name type="scientific">Chlorella sorokiniana</name>
    <name type="common">Freshwater green alga</name>
    <dbReference type="NCBI Taxonomy" id="3076"/>
    <lineage>
        <taxon>Eukaryota</taxon>
        <taxon>Viridiplantae</taxon>
        <taxon>Chlorophyta</taxon>
        <taxon>core chlorophytes</taxon>
        <taxon>Trebouxiophyceae</taxon>
        <taxon>Chlorellales</taxon>
        <taxon>Chlorellaceae</taxon>
        <taxon>Chlorella clade</taxon>
        <taxon>Chlorella</taxon>
    </lineage>
</organism>
<dbReference type="InterPro" id="IPR039261">
    <property type="entry name" value="FNR_nucleotide-bd"/>
</dbReference>
<name>A0A2P6U3H8_CHLSO</name>
<accession>A0A2P6U3H8</accession>
<evidence type="ECO:0000256" key="1">
    <source>
        <dbReference type="SAM" id="MobiDB-lite"/>
    </source>
</evidence>